<dbReference type="STRING" id="483218.BACPEC_00537"/>
<dbReference type="Pfam" id="PF13487">
    <property type="entry name" value="HD_5"/>
    <property type="match status" value="1"/>
</dbReference>
<name>B7APD1_9FIRM</name>
<keyword evidence="3" id="KW-1185">Reference proteome</keyword>
<dbReference type="EMBL" id="ABVQ01000034">
    <property type="protein sequence ID" value="EEC58405.1"/>
    <property type="molecule type" value="Genomic_DNA"/>
</dbReference>
<sequence length="345" mass="38467">MEKRMIKKIELDELAEGMIIAEDVSTPFGAVIASEKQVVDKKLIDLLKANRIRVIKVKADESEKDDVDDALSYIAEDMIAARNMVVFRTEEGIKPVVDAVIKIIREAPQVFDYAELIKQLHDYSDTVFAHSSNVALICFEFAMWRKMPPEAVKEVTLAGFIHDIGKLQLPLGILDAARPLTEAEFAQVKKHSINGYMMIKNTEIPESVKRAILDHHERCDGSGYPMGYDFNRISEYGRMIAIADSYEAMTAERAYRDKICPFKIASIMVKELEGKFDMAMLEEFLMNILGTYVGSKVTLSNGYTAKLKGINKQSISRPVIELAGRTIDLSTQVGAAAAIHVVGIA</sequence>
<dbReference type="AlphaFoldDB" id="B7APD1"/>
<accession>B7APD1</accession>
<dbReference type="eggNOG" id="COG2206">
    <property type="taxonomic scope" value="Bacteria"/>
</dbReference>
<dbReference type="SMART" id="SM00471">
    <property type="entry name" value="HDc"/>
    <property type="match status" value="1"/>
</dbReference>
<dbReference type="Proteomes" id="UP000003136">
    <property type="component" value="Unassembled WGS sequence"/>
</dbReference>
<dbReference type="InterPro" id="IPR003607">
    <property type="entry name" value="HD/PDEase_dom"/>
</dbReference>
<dbReference type="HOGENOM" id="CLU_000445_92_1_9"/>
<reference evidence="2 3" key="2">
    <citation type="submission" date="2008-11" db="EMBL/GenBank/DDBJ databases">
        <authorList>
            <person name="Fulton L."/>
            <person name="Clifton S."/>
            <person name="Fulton B."/>
            <person name="Xu J."/>
            <person name="Minx P."/>
            <person name="Pepin K.H."/>
            <person name="Johnson M."/>
            <person name="Bhonagiri V."/>
            <person name="Nash W.E."/>
            <person name="Mardis E.R."/>
            <person name="Wilson R.K."/>
        </authorList>
    </citation>
    <scope>NUCLEOTIDE SEQUENCE [LARGE SCALE GENOMIC DNA]</scope>
    <source>
        <strain evidence="2 3">ATCC 43243</strain>
    </source>
</reference>
<dbReference type="PANTHER" id="PTHR43155:SF2">
    <property type="entry name" value="CYCLIC DI-GMP PHOSPHODIESTERASE PA4108"/>
    <property type="match status" value="1"/>
</dbReference>
<feature type="domain" description="HD-GYP" evidence="1">
    <location>
        <begin position="105"/>
        <end position="300"/>
    </location>
</feature>
<gene>
    <name evidence="2" type="ORF">BACPEC_00537</name>
</gene>
<dbReference type="Gene3D" id="1.10.3210.10">
    <property type="entry name" value="Hypothetical protein af1432"/>
    <property type="match status" value="1"/>
</dbReference>
<protein>
    <recommendedName>
        <fullName evidence="1">HD-GYP domain-containing protein</fullName>
    </recommendedName>
</protein>
<dbReference type="PROSITE" id="PS51832">
    <property type="entry name" value="HD_GYP"/>
    <property type="match status" value="1"/>
</dbReference>
<organism evidence="2 3">
    <name type="scientific">[Bacteroides] pectinophilus ATCC 43243</name>
    <dbReference type="NCBI Taxonomy" id="483218"/>
    <lineage>
        <taxon>Bacteria</taxon>
        <taxon>Bacillati</taxon>
        <taxon>Bacillota</taxon>
        <taxon>Clostridia</taxon>
        <taxon>Eubacteriales</taxon>
    </lineage>
</organism>
<dbReference type="PANTHER" id="PTHR43155">
    <property type="entry name" value="CYCLIC DI-GMP PHOSPHODIESTERASE PA4108-RELATED"/>
    <property type="match status" value="1"/>
</dbReference>
<dbReference type="CDD" id="cd00077">
    <property type="entry name" value="HDc"/>
    <property type="match status" value="1"/>
</dbReference>
<proteinExistence type="predicted"/>
<dbReference type="InterPro" id="IPR037522">
    <property type="entry name" value="HD_GYP_dom"/>
</dbReference>
<comment type="caution">
    <text evidence="2">The sequence shown here is derived from an EMBL/GenBank/DDBJ whole genome shotgun (WGS) entry which is preliminary data.</text>
</comment>
<evidence type="ECO:0000313" key="2">
    <source>
        <dbReference type="EMBL" id="EEC58405.1"/>
    </source>
</evidence>
<evidence type="ECO:0000313" key="3">
    <source>
        <dbReference type="Proteomes" id="UP000003136"/>
    </source>
</evidence>
<reference evidence="2 3" key="1">
    <citation type="submission" date="2008-11" db="EMBL/GenBank/DDBJ databases">
        <title>Draft genome sequence of Bacteroides pectinophilus (ATCC 43243).</title>
        <authorList>
            <person name="Sudarsanam P."/>
            <person name="Ley R."/>
            <person name="Guruge J."/>
            <person name="Turnbaugh P.J."/>
            <person name="Mahowald M."/>
            <person name="Liep D."/>
            <person name="Gordon J."/>
        </authorList>
    </citation>
    <scope>NUCLEOTIDE SEQUENCE [LARGE SCALE GENOMIC DNA]</scope>
    <source>
        <strain evidence="2 3">ATCC 43243</strain>
    </source>
</reference>
<evidence type="ECO:0000259" key="1">
    <source>
        <dbReference type="PROSITE" id="PS51832"/>
    </source>
</evidence>
<dbReference type="SUPFAM" id="SSF109604">
    <property type="entry name" value="HD-domain/PDEase-like"/>
    <property type="match status" value="1"/>
</dbReference>